<dbReference type="AlphaFoldDB" id="B0C1Z6"/>
<dbReference type="KEGG" id="amr:AM1_2287"/>
<proteinExistence type="predicted"/>
<evidence type="ECO:0000256" key="1">
    <source>
        <dbReference type="SAM" id="MobiDB-lite"/>
    </source>
</evidence>
<accession>B0C1Z6</accession>
<organism evidence="2 3">
    <name type="scientific">Acaryochloris marina (strain MBIC 11017)</name>
    <dbReference type="NCBI Taxonomy" id="329726"/>
    <lineage>
        <taxon>Bacteria</taxon>
        <taxon>Bacillati</taxon>
        <taxon>Cyanobacteriota</taxon>
        <taxon>Cyanophyceae</taxon>
        <taxon>Acaryochloridales</taxon>
        <taxon>Acaryochloridaceae</taxon>
        <taxon>Acaryochloris</taxon>
    </lineage>
</organism>
<keyword evidence="3" id="KW-1185">Reference proteome</keyword>
<dbReference type="EMBL" id="CP000828">
    <property type="protein sequence ID" value="ABW27297.1"/>
    <property type="molecule type" value="Genomic_DNA"/>
</dbReference>
<gene>
    <name evidence="2" type="ordered locus">AM1_2287</name>
</gene>
<evidence type="ECO:0000313" key="3">
    <source>
        <dbReference type="Proteomes" id="UP000000268"/>
    </source>
</evidence>
<reference evidence="2 3" key="1">
    <citation type="journal article" date="2008" name="Proc. Natl. Acad. Sci. U.S.A.">
        <title>Niche adaptation and genome expansion in the chlorophyll d-producing cyanobacterium Acaryochloris marina.</title>
        <authorList>
            <person name="Swingley W.D."/>
            <person name="Chen M."/>
            <person name="Cheung P.C."/>
            <person name="Conrad A.L."/>
            <person name="Dejesa L.C."/>
            <person name="Hao J."/>
            <person name="Honchak B.M."/>
            <person name="Karbach L.E."/>
            <person name="Kurdoglu A."/>
            <person name="Lahiri S."/>
            <person name="Mastrian S.D."/>
            <person name="Miyashita H."/>
            <person name="Page L."/>
            <person name="Ramakrishna P."/>
            <person name="Satoh S."/>
            <person name="Sattley W.M."/>
            <person name="Shimada Y."/>
            <person name="Taylor H.L."/>
            <person name="Tomo T."/>
            <person name="Tsuchiya T."/>
            <person name="Wang Z.T."/>
            <person name="Raymond J."/>
            <person name="Mimuro M."/>
            <person name="Blankenship R.E."/>
            <person name="Touchman J.W."/>
        </authorList>
    </citation>
    <scope>NUCLEOTIDE SEQUENCE [LARGE SCALE GENOMIC DNA]</scope>
    <source>
        <strain evidence="3">MBIC 11017</strain>
    </source>
</reference>
<feature type="region of interest" description="Disordered" evidence="1">
    <location>
        <begin position="31"/>
        <end position="50"/>
    </location>
</feature>
<sequence>MSTFVMLDFGCWIYLSLHLADYLGFNPPGIGREKTSLHKDEKEKSTNFPR</sequence>
<name>B0C1Z6_ACAM1</name>
<protein>
    <submittedName>
        <fullName evidence="2">Uncharacterized protein</fullName>
    </submittedName>
</protein>
<dbReference type="Proteomes" id="UP000000268">
    <property type="component" value="Chromosome"/>
</dbReference>
<evidence type="ECO:0000313" key="2">
    <source>
        <dbReference type="EMBL" id="ABW27297.1"/>
    </source>
</evidence>
<dbReference type="HOGENOM" id="CLU_3113303_0_0_3"/>